<dbReference type="CDD" id="cd01347">
    <property type="entry name" value="ligand_gated_channel"/>
    <property type="match status" value="1"/>
</dbReference>
<dbReference type="PROSITE" id="PS52016">
    <property type="entry name" value="TONB_DEPENDENT_REC_3"/>
    <property type="match status" value="1"/>
</dbReference>
<dbReference type="GO" id="GO:0009279">
    <property type="term" value="C:cell outer membrane"/>
    <property type="evidence" value="ECO:0007669"/>
    <property type="project" value="UniProtKB-SubCell"/>
</dbReference>
<evidence type="ECO:0000259" key="14">
    <source>
        <dbReference type="Pfam" id="PF00593"/>
    </source>
</evidence>
<evidence type="ECO:0000256" key="5">
    <source>
        <dbReference type="ARBA" id="ARBA00022692"/>
    </source>
</evidence>
<dbReference type="InterPro" id="IPR000531">
    <property type="entry name" value="Beta-barrel_TonB"/>
</dbReference>
<protein>
    <submittedName>
        <fullName evidence="16">Iron complex outermembrane receptor protein</fullName>
    </submittedName>
</protein>
<evidence type="ECO:0000256" key="13">
    <source>
        <dbReference type="SAM" id="SignalP"/>
    </source>
</evidence>
<dbReference type="Pfam" id="PF07715">
    <property type="entry name" value="Plug"/>
    <property type="match status" value="1"/>
</dbReference>
<name>A0A2N0I403_9SPHN</name>
<dbReference type="SUPFAM" id="SSF56935">
    <property type="entry name" value="Porins"/>
    <property type="match status" value="1"/>
</dbReference>
<proteinExistence type="inferred from homology"/>
<keyword evidence="17" id="KW-1185">Reference proteome</keyword>
<dbReference type="InterPro" id="IPR039426">
    <property type="entry name" value="TonB-dep_rcpt-like"/>
</dbReference>
<evidence type="ECO:0000256" key="1">
    <source>
        <dbReference type="ARBA" id="ARBA00004571"/>
    </source>
</evidence>
<gene>
    <name evidence="16" type="ORF">B0I00_1103</name>
</gene>
<keyword evidence="6" id="KW-0408">Iron</keyword>
<dbReference type="RefSeq" id="WP_100866283.1">
    <property type="nucleotide sequence ID" value="NZ_PHUF01000002.1"/>
</dbReference>
<evidence type="ECO:0000256" key="11">
    <source>
        <dbReference type="PROSITE-ProRule" id="PRU01360"/>
    </source>
</evidence>
<dbReference type="AlphaFoldDB" id="A0A2N0I403"/>
<dbReference type="Gene3D" id="2.40.170.20">
    <property type="entry name" value="TonB-dependent receptor, beta-barrel domain"/>
    <property type="match status" value="1"/>
</dbReference>
<feature type="domain" description="TonB-dependent receptor plug" evidence="15">
    <location>
        <begin position="54"/>
        <end position="162"/>
    </location>
</feature>
<comment type="similarity">
    <text evidence="11 12">Belongs to the TonB-dependent receptor family.</text>
</comment>
<evidence type="ECO:0000256" key="10">
    <source>
        <dbReference type="ARBA" id="ARBA00023237"/>
    </source>
</evidence>
<keyword evidence="13" id="KW-0732">Signal</keyword>
<keyword evidence="9 11" id="KW-0472">Membrane</keyword>
<organism evidence="16 17">
    <name type="scientific">Novosphingobium kunmingense</name>
    <dbReference type="NCBI Taxonomy" id="1211806"/>
    <lineage>
        <taxon>Bacteria</taxon>
        <taxon>Pseudomonadati</taxon>
        <taxon>Pseudomonadota</taxon>
        <taxon>Alphaproteobacteria</taxon>
        <taxon>Sphingomonadales</taxon>
        <taxon>Sphingomonadaceae</taxon>
        <taxon>Novosphingobium</taxon>
    </lineage>
</organism>
<evidence type="ECO:0000259" key="15">
    <source>
        <dbReference type="Pfam" id="PF07715"/>
    </source>
</evidence>
<reference evidence="16 17" key="1">
    <citation type="submission" date="2017-11" db="EMBL/GenBank/DDBJ databases">
        <title>Genomic Encyclopedia of Type Strains, Phase III (KMG-III): the genomes of soil and plant-associated and newly described type strains.</title>
        <authorList>
            <person name="Whitman W."/>
        </authorList>
    </citation>
    <scope>NUCLEOTIDE SEQUENCE [LARGE SCALE GENOMIC DNA]</scope>
    <source>
        <strain evidence="16 17">CGMCC 1.12274</strain>
    </source>
</reference>
<keyword evidence="8 12" id="KW-0798">TonB box</keyword>
<evidence type="ECO:0000256" key="7">
    <source>
        <dbReference type="ARBA" id="ARBA00023065"/>
    </source>
</evidence>
<evidence type="ECO:0000256" key="8">
    <source>
        <dbReference type="ARBA" id="ARBA00023077"/>
    </source>
</evidence>
<evidence type="ECO:0000256" key="9">
    <source>
        <dbReference type="ARBA" id="ARBA00023136"/>
    </source>
</evidence>
<keyword evidence="4" id="KW-0410">Iron transport</keyword>
<evidence type="ECO:0000256" key="6">
    <source>
        <dbReference type="ARBA" id="ARBA00023004"/>
    </source>
</evidence>
<dbReference type="EMBL" id="PHUF01000002">
    <property type="protein sequence ID" value="PKB25895.1"/>
    <property type="molecule type" value="Genomic_DNA"/>
</dbReference>
<keyword evidence="16" id="KW-0675">Receptor</keyword>
<feature type="domain" description="TonB-dependent receptor-like beta-barrel" evidence="14">
    <location>
        <begin position="308"/>
        <end position="780"/>
    </location>
</feature>
<dbReference type="PANTHER" id="PTHR32552:SF81">
    <property type="entry name" value="TONB-DEPENDENT OUTER MEMBRANE RECEPTOR"/>
    <property type="match status" value="1"/>
</dbReference>
<keyword evidence="10 11" id="KW-0998">Cell outer membrane</keyword>
<evidence type="ECO:0000313" key="16">
    <source>
        <dbReference type="EMBL" id="PKB25895.1"/>
    </source>
</evidence>
<feature type="chain" id="PRO_5014851624" evidence="13">
    <location>
        <begin position="24"/>
        <end position="818"/>
    </location>
</feature>
<evidence type="ECO:0000256" key="4">
    <source>
        <dbReference type="ARBA" id="ARBA00022496"/>
    </source>
</evidence>
<evidence type="ECO:0000313" key="17">
    <source>
        <dbReference type="Proteomes" id="UP000232587"/>
    </source>
</evidence>
<evidence type="ECO:0000256" key="3">
    <source>
        <dbReference type="ARBA" id="ARBA00022452"/>
    </source>
</evidence>
<dbReference type="Proteomes" id="UP000232587">
    <property type="component" value="Unassembled WGS sequence"/>
</dbReference>
<comment type="caution">
    <text evidence="16">The sequence shown here is derived from an EMBL/GenBank/DDBJ whole genome shotgun (WGS) entry which is preliminary data.</text>
</comment>
<sequence>MKHLFRLSSALPLIAFLSAPALAQDAAPAGEAAVEAEAPPGEIVVTAQKRTERLQDVPLAVSVLSGDAVSNASRSSLEGATQLVPSLNFVKAGTSLNQTLFLRGLGTTSFSIAVEPSVSTVLDGVVLSRAAEAFSDLADIARMEVLRGPQGTLFGKNASAGVINIVSKMPGRDFGAEVEGGLFFDNGTEYRVRGSVDLPLSDSLRTRTTAFYDKYDGNIFNVAPGVNRRVNGFEHWGVRSIVQGDISDAVRVTLIGDYHKNDDDCCADVIGGPPLFGATSTTPGAVNTASLNLIQTVLPTLAGDRTRAVNQNLVTRTIETGYGFSGQFDAELGGQTVTSITAYRNFANNEIRDGDFYPQPYIGVPQSHDTGPQTGWTFSQELRLTSPGNQFFDYVLGAYYSYTYTKRVFQRDNTFCSLATGAVAPAGVLTPCTSTLAGPTGTAFGRATYDNAQKNLALFAQTTFNITDAFRLLAGLRYTMDQLDVSFVRVTSAGNGASQPPFDAGVYARYRALIAAGVAPTTAQTQAAAFTNGVPLTEKTTADNLSGKVGAQFDFSRDVTGYATYTRGYKGPAFNLFFNLQPTGLKALEPETSDAYEVGLKNTLLGGTLTLNLAGFYAKYYNFQANNPDTLIVGGQTTTIARFTNAGTVSTRGVELDMAWRPTADFSLTGGAAYTDAQIDHFNPPPVRTPNDIVADGTTLPFAPKFKGSLAADYRLRTGGAVDIGINVQGSYQSEQSLFLTPDPVIAKATTIDGYGIVNASISLIEPDDRFKISAVVRNLFDTSYISAVSTSGPSGAYRYQIPRDADRYFGVTAKAEF</sequence>
<evidence type="ECO:0000256" key="2">
    <source>
        <dbReference type="ARBA" id="ARBA00022448"/>
    </source>
</evidence>
<evidence type="ECO:0000256" key="12">
    <source>
        <dbReference type="RuleBase" id="RU003357"/>
    </source>
</evidence>
<keyword evidence="2 11" id="KW-0813">Transport</keyword>
<comment type="subcellular location">
    <subcellularLocation>
        <location evidence="1 11">Cell outer membrane</location>
        <topology evidence="1 11">Multi-pass membrane protein</topology>
    </subcellularLocation>
</comment>
<dbReference type="Pfam" id="PF00593">
    <property type="entry name" value="TonB_dep_Rec_b-barrel"/>
    <property type="match status" value="1"/>
</dbReference>
<keyword evidence="5 11" id="KW-0812">Transmembrane</keyword>
<keyword evidence="3 11" id="KW-1134">Transmembrane beta strand</keyword>
<dbReference type="InterPro" id="IPR036942">
    <property type="entry name" value="Beta-barrel_TonB_sf"/>
</dbReference>
<accession>A0A2N0I403</accession>
<dbReference type="PANTHER" id="PTHR32552">
    <property type="entry name" value="FERRICHROME IRON RECEPTOR-RELATED"/>
    <property type="match status" value="1"/>
</dbReference>
<dbReference type="InterPro" id="IPR012910">
    <property type="entry name" value="Plug_dom"/>
</dbReference>
<dbReference type="OrthoDB" id="9760333at2"/>
<dbReference type="GO" id="GO:0006826">
    <property type="term" value="P:iron ion transport"/>
    <property type="evidence" value="ECO:0007669"/>
    <property type="project" value="UniProtKB-KW"/>
</dbReference>
<keyword evidence="7" id="KW-0406">Ion transport</keyword>
<feature type="signal peptide" evidence="13">
    <location>
        <begin position="1"/>
        <end position="23"/>
    </location>
</feature>